<comment type="caution">
    <text evidence="1">The sequence shown here is derived from an EMBL/GenBank/DDBJ whole genome shotgun (WGS) entry which is preliminary data.</text>
</comment>
<dbReference type="Proteomes" id="UP000824065">
    <property type="component" value="Unassembled WGS sequence"/>
</dbReference>
<organism evidence="1 2">
    <name type="scientific">Candidatus Faecalibacterium gallistercoris</name>
    <dbReference type="NCBI Taxonomy" id="2838579"/>
    <lineage>
        <taxon>Bacteria</taxon>
        <taxon>Bacillati</taxon>
        <taxon>Bacillota</taxon>
        <taxon>Clostridia</taxon>
        <taxon>Eubacteriales</taxon>
        <taxon>Oscillospiraceae</taxon>
        <taxon>Faecalibacterium</taxon>
    </lineage>
</organism>
<sequence length="193" mass="20110">MKLKRILSLALSGVLAVSMLTACGGGGIGGALSDRSSAIRSELNGAQDMMNYKANDRDLKDALYTVAGTLTANQVTGGVATDAISNTVEQLTGYGDIWLGEWDASAADETATYVKVFVYNTDDEAFDTNREVAYNIAKTLEVLDLKSDLATDAGKISYSGNVGAYRTTVGSGDEAIHALVVGVAITQTVPAAE</sequence>
<dbReference type="EMBL" id="DXBJ01000078">
    <property type="protein sequence ID" value="HIZ58901.1"/>
    <property type="molecule type" value="Genomic_DNA"/>
</dbReference>
<dbReference type="PROSITE" id="PS51257">
    <property type="entry name" value="PROKAR_LIPOPROTEIN"/>
    <property type="match status" value="1"/>
</dbReference>
<dbReference type="AlphaFoldDB" id="A0A9D2JMI5"/>
<evidence type="ECO:0000313" key="2">
    <source>
        <dbReference type="Proteomes" id="UP000824065"/>
    </source>
</evidence>
<proteinExistence type="predicted"/>
<protein>
    <recommendedName>
        <fullName evidence="3">Lipoprotein</fullName>
    </recommendedName>
</protein>
<accession>A0A9D2JMI5</accession>
<gene>
    <name evidence="1" type="ORF">H9725_10110</name>
</gene>
<evidence type="ECO:0008006" key="3">
    <source>
        <dbReference type="Google" id="ProtNLM"/>
    </source>
</evidence>
<reference evidence="1" key="1">
    <citation type="journal article" date="2021" name="PeerJ">
        <title>Extensive microbial diversity within the chicken gut microbiome revealed by metagenomics and culture.</title>
        <authorList>
            <person name="Gilroy R."/>
            <person name="Ravi A."/>
            <person name="Getino M."/>
            <person name="Pursley I."/>
            <person name="Horton D.L."/>
            <person name="Alikhan N.F."/>
            <person name="Baker D."/>
            <person name="Gharbi K."/>
            <person name="Hall N."/>
            <person name="Watson M."/>
            <person name="Adriaenssens E.M."/>
            <person name="Foster-Nyarko E."/>
            <person name="Jarju S."/>
            <person name="Secka A."/>
            <person name="Antonio M."/>
            <person name="Oren A."/>
            <person name="Chaudhuri R.R."/>
            <person name="La Ragione R."/>
            <person name="Hildebrand F."/>
            <person name="Pallen M.J."/>
        </authorList>
    </citation>
    <scope>NUCLEOTIDE SEQUENCE</scope>
    <source>
        <strain evidence="1">ChiBcec16-3735</strain>
    </source>
</reference>
<name>A0A9D2JMI5_9FIRM</name>
<evidence type="ECO:0000313" key="1">
    <source>
        <dbReference type="EMBL" id="HIZ58901.1"/>
    </source>
</evidence>
<reference evidence="1" key="2">
    <citation type="submission" date="2021-04" db="EMBL/GenBank/DDBJ databases">
        <authorList>
            <person name="Gilroy R."/>
        </authorList>
    </citation>
    <scope>NUCLEOTIDE SEQUENCE</scope>
    <source>
        <strain evidence="1">ChiBcec16-3735</strain>
    </source>
</reference>